<feature type="domain" description="Phosphate acetyl/butaryl transferase" evidence="4">
    <location>
        <begin position="90"/>
        <end position="290"/>
    </location>
</feature>
<name>A0A7R6STJ0_9GAMM</name>
<dbReference type="AlphaFoldDB" id="A0A7R6STJ0"/>
<dbReference type="NCBIfam" id="NF006045">
    <property type="entry name" value="PRK08190.1"/>
    <property type="match status" value="1"/>
</dbReference>
<dbReference type="PANTHER" id="PTHR43356">
    <property type="entry name" value="PHOSPHATE ACETYLTRANSFERASE"/>
    <property type="match status" value="1"/>
</dbReference>
<comment type="similarity">
    <text evidence="1">Belongs to the phosphate acetyltransferase and butyryltransferase family.</text>
</comment>
<dbReference type="GO" id="GO:0008959">
    <property type="term" value="F:phosphate acetyltransferase activity"/>
    <property type="evidence" value="ECO:0007669"/>
    <property type="project" value="UniProtKB-EC"/>
</dbReference>
<dbReference type="PIRSF" id="PIRSF000428">
    <property type="entry name" value="P_Ac_trans"/>
    <property type="match status" value="1"/>
</dbReference>
<dbReference type="SUPFAM" id="SSF53659">
    <property type="entry name" value="Isocitrate/Isopropylmalate dehydrogenase-like"/>
    <property type="match status" value="1"/>
</dbReference>
<dbReference type="Gene3D" id="3.40.718.10">
    <property type="entry name" value="Isopropylmalate Dehydrogenase"/>
    <property type="match status" value="1"/>
</dbReference>
<evidence type="ECO:0000256" key="2">
    <source>
        <dbReference type="ARBA" id="ARBA00022679"/>
    </source>
</evidence>
<gene>
    <name evidence="5" type="ORF">AMJAP_2760</name>
</gene>
<proteinExistence type="inferred from homology"/>
<protein>
    <submittedName>
        <fullName evidence="5">Phosphate acetyltransferase</fullName>
        <ecNumber evidence="5">2.3.1.8</ecNumber>
    </submittedName>
</protein>
<dbReference type="InterPro" id="IPR002505">
    <property type="entry name" value="PTA_PTB"/>
</dbReference>
<dbReference type="KEGG" id="ajp:AMJAP_2760"/>
<dbReference type="PANTHER" id="PTHR43356:SF2">
    <property type="entry name" value="PHOSPHATE ACETYLTRANSFERASE"/>
    <property type="match status" value="1"/>
</dbReference>
<keyword evidence="3 5" id="KW-0012">Acyltransferase</keyword>
<dbReference type="OrthoDB" id="9774179at2"/>
<dbReference type="EMBL" id="AP014545">
    <property type="protein sequence ID" value="BBB27346.1"/>
    <property type="molecule type" value="Genomic_DNA"/>
</dbReference>
<dbReference type="Proteomes" id="UP000595663">
    <property type="component" value="Chromosome"/>
</dbReference>
<dbReference type="InterPro" id="IPR012147">
    <property type="entry name" value="P_Ac_Bu_trans"/>
</dbReference>
<evidence type="ECO:0000313" key="5">
    <source>
        <dbReference type="EMBL" id="BBB27346.1"/>
    </source>
</evidence>
<dbReference type="EC" id="2.3.1.8" evidence="5"/>
<evidence type="ECO:0000256" key="3">
    <source>
        <dbReference type="ARBA" id="ARBA00023315"/>
    </source>
</evidence>
<evidence type="ECO:0000259" key="4">
    <source>
        <dbReference type="Pfam" id="PF01515"/>
    </source>
</evidence>
<organism evidence="5 6">
    <name type="scientific">Amphritea japonica ATCC BAA-1530</name>
    <dbReference type="NCBI Taxonomy" id="1278309"/>
    <lineage>
        <taxon>Bacteria</taxon>
        <taxon>Pseudomonadati</taxon>
        <taxon>Pseudomonadota</taxon>
        <taxon>Gammaproteobacteria</taxon>
        <taxon>Oceanospirillales</taxon>
        <taxon>Oceanospirillaceae</taxon>
        <taxon>Amphritea</taxon>
    </lineage>
</organism>
<keyword evidence="2 5" id="KW-0808">Transferase</keyword>
<accession>A0A7R6STJ0</accession>
<sequence length="313" mass="33630">MILSEKPPIHNQLEFFIEEAVKARPVRTAVVHPVEHNGLMGAVEAAERGLIEPILVGPEAKIRATADQYQLNIDGYELINVEHSHAAAERAVSLIREARAETLMKGDLGTSELLSAVIHKTQGIRSERRQSHIFVLDVPNYHKPLMITDAAINVSPDLLVKRDILQNSIDFCHALGINEPKVAILAAVEKVKPSMQSTIDAAALCKMSDRGQITGAILDGPLAFDNAISLQAAIDKHISSPVSGDADILLAPDLESANMLAKQLIYLANAKSAGIALGARAPIILNSRSDGTLARLASCALASHMVLHPQESM</sequence>
<keyword evidence="6" id="KW-1185">Reference proteome</keyword>
<reference evidence="5 6" key="1">
    <citation type="journal article" date="2008" name="Int. J. Syst. Evol. Microbiol.">
        <title>Amphritea japonica sp. nov. and Amphritea balenae sp. nov., isolated from the sediment adjacent to sperm whale carcasses off Kagoshima, Japan.</title>
        <authorList>
            <person name="Miyazaki M."/>
            <person name="Nogi Y."/>
            <person name="Fujiwara Y."/>
            <person name="Kawato M."/>
            <person name="Nagahama T."/>
            <person name="Kubokawa K."/>
            <person name="Horikoshi K."/>
        </authorList>
    </citation>
    <scope>NUCLEOTIDE SEQUENCE [LARGE SCALE GENOMIC DNA]</scope>
    <source>
        <strain evidence="5 6">ATCC BAA-1530</strain>
    </source>
</reference>
<evidence type="ECO:0000256" key="1">
    <source>
        <dbReference type="ARBA" id="ARBA00005656"/>
    </source>
</evidence>
<dbReference type="NCBIfam" id="NF008852">
    <property type="entry name" value="PRK11890.1"/>
    <property type="match status" value="1"/>
</dbReference>
<dbReference type="Pfam" id="PF01515">
    <property type="entry name" value="PTA_PTB"/>
    <property type="match status" value="1"/>
</dbReference>
<dbReference type="InterPro" id="IPR050500">
    <property type="entry name" value="Phos_Acetyltrans/Butyryltrans"/>
</dbReference>
<dbReference type="RefSeq" id="WP_019623243.1">
    <property type="nucleotide sequence ID" value="NZ_AP014545.1"/>
</dbReference>
<evidence type="ECO:0000313" key="6">
    <source>
        <dbReference type="Proteomes" id="UP000595663"/>
    </source>
</evidence>